<protein>
    <recommendedName>
        <fullName evidence="4">SH3 domain-containing protein</fullName>
    </recommendedName>
</protein>
<comment type="caution">
    <text evidence="2">The sequence shown here is derived from an EMBL/GenBank/DDBJ whole genome shotgun (WGS) entry which is preliminary data.</text>
</comment>
<keyword evidence="1" id="KW-0732">Signal</keyword>
<feature type="signal peptide" evidence="1">
    <location>
        <begin position="1"/>
        <end position="23"/>
    </location>
</feature>
<accession>A0A953M1U3</accession>
<reference evidence="2" key="1">
    <citation type="journal article" date="2021" name="bioRxiv">
        <title>Unraveling nitrogen, sulfur and carbon metabolic pathways and microbial community transcriptional responses to substrate deprivation and toxicity stresses in a bioreactor mimicking anoxic brackish coastal sediment conditions.</title>
        <authorList>
            <person name="Martins P.D."/>
            <person name="Echeveste M.J."/>
            <person name="Arshad A."/>
            <person name="Kurth J."/>
            <person name="Ouboter H."/>
            <person name="Jetten M.S.M."/>
            <person name="Welte C.U."/>
        </authorList>
    </citation>
    <scope>NUCLEOTIDE SEQUENCE</scope>
    <source>
        <strain evidence="2">MAG_39</strain>
    </source>
</reference>
<dbReference type="Proteomes" id="UP000705867">
    <property type="component" value="Unassembled WGS sequence"/>
</dbReference>
<evidence type="ECO:0000256" key="1">
    <source>
        <dbReference type="SAM" id="SignalP"/>
    </source>
</evidence>
<evidence type="ECO:0000313" key="2">
    <source>
        <dbReference type="EMBL" id="MBZ0156228.1"/>
    </source>
</evidence>
<evidence type="ECO:0008006" key="4">
    <source>
        <dbReference type="Google" id="ProtNLM"/>
    </source>
</evidence>
<dbReference type="EMBL" id="JAIOIV010000072">
    <property type="protein sequence ID" value="MBZ0156228.1"/>
    <property type="molecule type" value="Genomic_DNA"/>
</dbReference>
<evidence type="ECO:0000313" key="3">
    <source>
        <dbReference type="Proteomes" id="UP000705867"/>
    </source>
</evidence>
<gene>
    <name evidence="2" type="ORF">K8I29_08480</name>
</gene>
<reference evidence="2" key="2">
    <citation type="submission" date="2021-08" db="EMBL/GenBank/DDBJ databases">
        <authorList>
            <person name="Dalcin Martins P."/>
        </authorList>
    </citation>
    <scope>NUCLEOTIDE SEQUENCE</scope>
    <source>
        <strain evidence="2">MAG_39</strain>
    </source>
</reference>
<proteinExistence type="predicted"/>
<name>A0A953M1U3_9BACT</name>
<organism evidence="2 3">
    <name type="scientific">Candidatus Nitrobium versatile</name>
    <dbReference type="NCBI Taxonomy" id="2884831"/>
    <lineage>
        <taxon>Bacteria</taxon>
        <taxon>Pseudomonadati</taxon>
        <taxon>Nitrospirota</taxon>
        <taxon>Nitrospiria</taxon>
        <taxon>Nitrospirales</taxon>
        <taxon>Nitrospiraceae</taxon>
        <taxon>Candidatus Nitrobium</taxon>
    </lineage>
</organism>
<sequence>MKAIRFLAPVALLLMPLLQSAPAVSLGYLSAPGGGVVPVFESVEEIEAGVSRGNINTAKICEALDGTLVEIDEESRRRTTFMGDFMQVKILDGDCRGRDGWAPISSIRKRLP</sequence>
<feature type="chain" id="PRO_5037117823" description="SH3 domain-containing protein" evidence="1">
    <location>
        <begin position="24"/>
        <end position="112"/>
    </location>
</feature>
<dbReference type="AlphaFoldDB" id="A0A953M1U3"/>